<protein>
    <recommendedName>
        <fullName evidence="8">Necrosis inducing-like protein NPP1 type</fullName>
    </recommendedName>
</protein>
<dbReference type="InParanoid" id="H3GUZ2"/>
<dbReference type="PANTHER" id="PTHR33657">
    <property type="entry name" value="DOMAIN PROTEIN, PUTATIVE (AFU_ORTHOLOGUE AFUA_5G00600)-RELATED"/>
    <property type="match status" value="1"/>
</dbReference>
<evidence type="ECO:0000313" key="7">
    <source>
        <dbReference type="Proteomes" id="UP000005238"/>
    </source>
</evidence>
<organism evidence="6 7">
    <name type="scientific">Phytophthora ramorum</name>
    <name type="common">Sudden oak death agent</name>
    <dbReference type="NCBI Taxonomy" id="164328"/>
    <lineage>
        <taxon>Eukaryota</taxon>
        <taxon>Sar</taxon>
        <taxon>Stramenopiles</taxon>
        <taxon>Oomycota</taxon>
        <taxon>Peronosporomycetes</taxon>
        <taxon>Peronosporales</taxon>
        <taxon>Peronosporaceae</taxon>
        <taxon>Phytophthora</taxon>
    </lineage>
</organism>
<feature type="signal peptide" evidence="5">
    <location>
        <begin position="1"/>
        <end position="22"/>
    </location>
</feature>
<evidence type="ECO:0000256" key="5">
    <source>
        <dbReference type="SAM" id="SignalP"/>
    </source>
</evidence>
<dbReference type="OMA" id="YARSTWY"/>
<dbReference type="VEuPathDB" id="FungiDB:KRP22_4835"/>
<keyword evidence="3" id="KW-0964">Secreted</keyword>
<reference evidence="7" key="1">
    <citation type="journal article" date="2006" name="Science">
        <title>Phytophthora genome sequences uncover evolutionary origins and mechanisms of pathogenesis.</title>
        <authorList>
            <person name="Tyler B.M."/>
            <person name="Tripathy S."/>
            <person name="Zhang X."/>
            <person name="Dehal P."/>
            <person name="Jiang R.H."/>
            <person name="Aerts A."/>
            <person name="Arredondo F.D."/>
            <person name="Baxter L."/>
            <person name="Bensasson D."/>
            <person name="Beynon J.L."/>
            <person name="Chapman J."/>
            <person name="Damasceno C.M."/>
            <person name="Dorrance A.E."/>
            <person name="Dou D."/>
            <person name="Dickerman A.W."/>
            <person name="Dubchak I.L."/>
            <person name="Garbelotto M."/>
            <person name="Gijzen M."/>
            <person name="Gordon S.G."/>
            <person name="Govers F."/>
            <person name="Grunwald N.J."/>
            <person name="Huang W."/>
            <person name="Ivors K.L."/>
            <person name="Jones R.W."/>
            <person name="Kamoun S."/>
            <person name="Krampis K."/>
            <person name="Lamour K.H."/>
            <person name="Lee M.K."/>
            <person name="McDonald W.H."/>
            <person name="Medina M."/>
            <person name="Meijer H.J."/>
            <person name="Nordberg E.K."/>
            <person name="Maclean D.J."/>
            <person name="Ospina-Giraldo M.D."/>
            <person name="Morris P.F."/>
            <person name="Phuntumart V."/>
            <person name="Putnam N.H."/>
            <person name="Rash S."/>
            <person name="Rose J.K."/>
            <person name="Sakihama Y."/>
            <person name="Salamov A.A."/>
            <person name="Savidor A."/>
            <person name="Scheuring C.F."/>
            <person name="Smith B.M."/>
            <person name="Sobral B.W."/>
            <person name="Terry A."/>
            <person name="Torto-Alalibo T.A."/>
            <person name="Win J."/>
            <person name="Xu Z."/>
            <person name="Zhang H."/>
            <person name="Grigoriev I.V."/>
            <person name="Rokhsar D.S."/>
            <person name="Boore J.L."/>
        </authorList>
    </citation>
    <scope>NUCLEOTIDE SEQUENCE [LARGE SCALE GENOMIC DNA]</scope>
    <source>
        <strain evidence="7">Pr102</strain>
    </source>
</reference>
<evidence type="ECO:0000256" key="1">
    <source>
        <dbReference type="ARBA" id="ARBA00004613"/>
    </source>
</evidence>
<feature type="chain" id="PRO_5003586919" description="Necrosis inducing-like protein NPP1 type" evidence="5">
    <location>
        <begin position="23"/>
        <end position="252"/>
    </location>
</feature>
<dbReference type="AlphaFoldDB" id="H3GUZ2"/>
<sequence length="252" mass="28022">MNFCVFFVATLVSLVVLTAVQAQTNSIPHDQVQPFAQPNSITVSQKAAVKFKPQLKTLDGCYPYPAVQADGSTSGGLRWTVVGQRGDCTDPPLGSQIYARSTWYRDVWAIMYTWYFPKGSETSGGIGLGHRHNWEFVVVWIDNPALDNSTILGVSMSASIGYSKRAPPKSKYIDGTSVKVSYFYSIVFGNTALELTEDAGETQDLIMWDQLPDVARDALNTDWDTTLWNLGNAQMPLKDDVFTKKLKKSWPF</sequence>
<comment type="subcellular location">
    <subcellularLocation>
        <location evidence="1">Secreted</location>
    </subcellularLocation>
</comment>
<dbReference type="Proteomes" id="UP000005238">
    <property type="component" value="Unassembled WGS sequence"/>
</dbReference>
<proteinExistence type="inferred from homology"/>
<dbReference type="PANTHER" id="PTHR33657:SF8">
    <property type="entry name" value="DOMAIN PROTEIN, PUTATIVE (AFU_ORTHOLOGUE AFUA_5G00600)-RELATED"/>
    <property type="match status" value="1"/>
</dbReference>
<evidence type="ECO:0008006" key="8">
    <source>
        <dbReference type="Google" id="ProtNLM"/>
    </source>
</evidence>
<dbReference type="Pfam" id="PF05630">
    <property type="entry name" value="NPP1"/>
    <property type="match status" value="1"/>
</dbReference>
<evidence type="ECO:0000313" key="6">
    <source>
        <dbReference type="EnsemblProtists" id="Phyra81103"/>
    </source>
</evidence>
<keyword evidence="7" id="KW-1185">Reference proteome</keyword>
<dbReference type="STRING" id="164328.H3GUZ2"/>
<keyword evidence="5" id="KW-0732">Signal</keyword>
<evidence type="ECO:0000256" key="4">
    <source>
        <dbReference type="ARBA" id="ARBA00023026"/>
    </source>
</evidence>
<dbReference type="PIRSF" id="PIRSF029958">
    <property type="entry name" value="Necrosis-inducing_protein"/>
    <property type="match status" value="1"/>
</dbReference>
<name>H3GUZ2_PHYRM</name>
<dbReference type="EMBL" id="DS566053">
    <property type="status" value="NOT_ANNOTATED_CDS"/>
    <property type="molecule type" value="Genomic_DNA"/>
</dbReference>
<comment type="similarity">
    <text evidence="2">Belongs to the Necrosis inducing protein (NPP1) family.</text>
</comment>
<reference evidence="6" key="2">
    <citation type="submission" date="2015-06" db="UniProtKB">
        <authorList>
            <consortium name="EnsemblProtists"/>
        </authorList>
    </citation>
    <scope>IDENTIFICATION</scope>
    <source>
        <strain evidence="6">Pr102</strain>
    </source>
</reference>
<keyword evidence="4" id="KW-0843">Virulence</keyword>
<dbReference type="InterPro" id="IPR008701">
    <property type="entry name" value="NPP1"/>
</dbReference>
<dbReference type="GO" id="GO:0005576">
    <property type="term" value="C:extracellular region"/>
    <property type="evidence" value="ECO:0007669"/>
    <property type="project" value="UniProtKB-SubCell"/>
</dbReference>
<evidence type="ECO:0000256" key="2">
    <source>
        <dbReference type="ARBA" id="ARBA00009520"/>
    </source>
</evidence>
<dbReference type="HOGENOM" id="CLU_062263_1_0_1"/>
<accession>H3GUZ2</accession>
<evidence type="ECO:0000256" key="3">
    <source>
        <dbReference type="ARBA" id="ARBA00022525"/>
    </source>
</evidence>
<dbReference type="EnsemblProtists" id="Phyra81103">
    <property type="protein sequence ID" value="Phyra81103"/>
    <property type="gene ID" value="Phyra81103"/>
</dbReference>